<dbReference type="Proteomes" id="UP000176965">
    <property type="component" value="Unassembled WGS sequence"/>
</dbReference>
<dbReference type="InterPro" id="IPR036388">
    <property type="entry name" value="WH-like_DNA-bd_sf"/>
</dbReference>
<keyword evidence="2" id="KW-0678">Repressor</keyword>
<dbReference type="InterPro" id="IPR015927">
    <property type="entry name" value="Peptidase_S24_S26A/B/C"/>
</dbReference>
<evidence type="ECO:0000256" key="8">
    <source>
        <dbReference type="ARBA" id="ARBA00023125"/>
    </source>
</evidence>
<evidence type="ECO:0000256" key="10">
    <source>
        <dbReference type="ARBA" id="ARBA00023204"/>
    </source>
</evidence>
<protein>
    <submittedName>
        <fullName evidence="14">Repressor LexA</fullName>
    </submittedName>
</protein>
<dbReference type="Gene3D" id="1.10.10.10">
    <property type="entry name" value="Winged helix-like DNA-binding domain superfamily/Winged helix DNA-binding domain"/>
    <property type="match status" value="1"/>
</dbReference>
<dbReference type="InterPro" id="IPR036390">
    <property type="entry name" value="WH_DNA-bd_sf"/>
</dbReference>
<reference evidence="14 15" key="1">
    <citation type="journal article" date="2016" name="Nat. Commun.">
        <title>Thousands of microbial genomes shed light on interconnected biogeochemical processes in an aquifer system.</title>
        <authorList>
            <person name="Anantharaman K."/>
            <person name="Brown C.T."/>
            <person name="Hug L.A."/>
            <person name="Sharon I."/>
            <person name="Castelle C.J."/>
            <person name="Probst A.J."/>
            <person name="Thomas B.C."/>
            <person name="Singh A."/>
            <person name="Wilkins M.J."/>
            <person name="Karaoz U."/>
            <person name="Brodie E.L."/>
            <person name="Williams K.H."/>
            <person name="Hubbard S.S."/>
            <person name="Banfield J.F."/>
        </authorList>
    </citation>
    <scope>NUCLEOTIDE SEQUENCE [LARGE SCALE GENOMIC DNA]</scope>
</reference>
<evidence type="ECO:0000256" key="11">
    <source>
        <dbReference type="ARBA" id="ARBA00023236"/>
    </source>
</evidence>
<dbReference type="InterPro" id="IPR050077">
    <property type="entry name" value="LexA_repressor"/>
</dbReference>
<evidence type="ECO:0000256" key="7">
    <source>
        <dbReference type="ARBA" id="ARBA00023015"/>
    </source>
</evidence>
<keyword evidence="8" id="KW-0238">DNA-binding</keyword>
<accession>A0A1G2PEP7</accession>
<keyword evidence="5 12" id="KW-0378">Hydrolase</keyword>
<evidence type="ECO:0000313" key="14">
    <source>
        <dbReference type="EMBL" id="OHA46815.1"/>
    </source>
</evidence>
<keyword evidence="6 12" id="KW-0068">Autocatalytic cleavage</keyword>
<dbReference type="Pfam" id="PF00717">
    <property type="entry name" value="Peptidase_S24"/>
    <property type="match status" value="1"/>
</dbReference>
<name>A0A1G2PEP7_9BACT</name>
<comment type="caution">
    <text evidence="14">The sequence shown here is derived from an EMBL/GenBank/DDBJ whole genome shotgun (WGS) entry which is preliminary data.</text>
</comment>
<dbReference type="PANTHER" id="PTHR33516:SF2">
    <property type="entry name" value="LEXA REPRESSOR-RELATED"/>
    <property type="match status" value="1"/>
</dbReference>
<dbReference type="InterPro" id="IPR006197">
    <property type="entry name" value="Peptidase_S24_LexA"/>
</dbReference>
<dbReference type="SUPFAM" id="SSF51306">
    <property type="entry name" value="LexA/Signal peptidase"/>
    <property type="match status" value="1"/>
</dbReference>
<evidence type="ECO:0000256" key="12">
    <source>
        <dbReference type="RuleBase" id="RU003991"/>
    </source>
</evidence>
<dbReference type="InterPro" id="IPR039418">
    <property type="entry name" value="LexA-like"/>
</dbReference>
<dbReference type="GO" id="GO:0009432">
    <property type="term" value="P:SOS response"/>
    <property type="evidence" value="ECO:0007669"/>
    <property type="project" value="UniProtKB-KW"/>
</dbReference>
<evidence type="ECO:0000256" key="4">
    <source>
        <dbReference type="ARBA" id="ARBA00022763"/>
    </source>
</evidence>
<dbReference type="GO" id="GO:0004252">
    <property type="term" value="F:serine-type endopeptidase activity"/>
    <property type="evidence" value="ECO:0007669"/>
    <property type="project" value="InterPro"/>
</dbReference>
<keyword evidence="7" id="KW-0805">Transcription regulation</keyword>
<sequence length="195" mass="21898">MLDKYKNKIISFYKTHKRMPVYTEIMQLVGFKSKNAVSKLVHKLIDEGVLDKDSSGHLIPNKLLGEVPVLGLVEAGFPTEAEESLLDTMNIDDYLIQNKDSSYLLEVKGESMIDAGIHEGDMVIAERINQPGLANREVKDGDIVIALVDGNSTMKYYRKRHGKVYLEPANKAFPLIYPESSLEITAIVKGVIRKY</sequence>
<proteinExistence type="inferred from homology"/>
<keyword evidence="3" id="KW-0235">DNA replication</keyword>
<dbReference type="CDD" id="cd06529">
    <property type="entry name" value="S24_LexA-like"/>
    <property type="match status" value="1"/>
</dbReference>
<dbReference type="EMBL" id="MHSQ01000027">
    <property type="protein sequence ID" value="OHA46815.1"/>
    <property type="molecule type" value="Genomic_DNA"/>
</dbReference>
<dbReference type="Gene3D" id="2.10.109.10">
    <property type="entry name" value="Umud Fragment, subunit A"/>
    <property type="match status" value="1"/>
</dbReference>
<evidence type="ECO:0000256" key="3">
    <source>
        <dbReference type="ARBA" id="ARBA00022705"/>
    </source>
</evidence>
<feature type="domain" description="Peptidase S24/S26A/S26B/S26C" evidence="13">
    <location>
        <begin position="68"/>
        <end position="186"/>
    </location>
</feature>
<dbReference type="GO" id="GO:0006281">
    <property type="term" value="P:DNA repair"/>
    <property type="evidence" value="ECO:0007669"/>
    <property type="project" value="UniProtKB-KW"/>
</dbReference>
<dbReference type="PANTHER" id="PTHR33516">
    <property type="entry name" value="LEXA REPRESSOR"/>
    <property type="match status" value="1"/>
</dbReference>
<keyword evidence="4" id="KW-0227">DNA damage</keyword>
<dbReference type="GO" id="GO:0045892">
    <property type="term" value="P:negative regulation of DNA-templated transcription"/>
    <property type="evidence" value="ECO:0007669"/>
    <property type="project" value="InterPro"/>
</dbReference>
<organism evidence="14 15">
    <name type="scientific">Candidatus Taylorbacteria bacterium RIFOXYD2_FULL_36_9</name>
    <dbReference type="NCBI Taxonomy" id="1802338"/>
    <lineage>
        <taxon>Bacteria</taxon>
        <taxon>Candidatus Tayloriibacteriota</taxon>
    </lineage>
</organism>
<evidence type="ECO:0000259" key="13">
    <source>
        <dbReference type="Pfam" id="PF00717"/>
    </source>
</evidence>
<gene>
    <name evidence="14" type="ORF">A2541_01385</name>
</gene>
<dbReference type="AlphaFoldDB" id="A0A1G2PEP7"/>
<comment type="similarity">
    <text evidence="1 12">Belongs to the peptidase S24 family.</text>
</comment>
<dbReference type="PRINTS" id="PR00726">
    <property type="entry name" value="LEXASERPTASE"/>
</dbReference>
<dbReference type="SUPFAM" id="SSF46785">
    <property type="entry name" value="Winged helix' DNA-binding domain"/>
    <property type="match status" value="1"/>
</dbReference>
<evidence type="ECO:0000313" key="15">
    <source>
        <dbReference type="Proteomes" id="UP000176965"/>
    </source>
</evidence>
<dbReference type="STRING" id="1802338.A2541_01385"/>
<evidence type="ECO:0000256" key="1">
    <source>
        <dbReference type="ARBA" id="ARBA00007484"/>
    </source>
</evidence>
<dbReference type="NCBIfam" id="TIGR00498">
    <property type="entry name" value="lexA"/>
    <property type="match status" value="1"/>
</dbReference>
<dbReference type="InterPro" id="IPR036286">
    <property type="entry name" value="LexA/Signal_pep-like_sf"/>
</dbReference>
<keyword evidence="9" id="KW-0804">Transcription</keyword>
<dbReference type="GO" id="GO:0006260">
    <property type="term" value="P:DNA replication"/>
    <property type="evidence" value="ECO:0007669"/>
    <property type="project" value="UniProtKB-KW"/>
</dbReference>
<keyword evidence="10" id="KW-0234">DNA repair</keyword>
<evidence type="ECO:0000256" key="2">
    <source>
        <dbReference type="ARBA" id="ARBA00022491"/>
    </source>
</evidence>
<dbReference type="GO" id="GO:0003677">
    <property type="term" value="F:DNA binding"/>
    <property type="evidence" value="ECO:0007669"/>
    <property type="project" value="UniProtKB-KW"/>
</dbReference>
<evidence type="ECO:0000256" key="5">
    <source>
        <dbReference type="ARBA" id="ARBA00022801"/>
    </source>
</evidence>
<dbReference type="InterPro" id="IPR006200">
    <property type="entry name" value="LexA"/>
</dbReference>
<keyword evidence="11" id="KW-0742">SOS response</keyword>
<evidence type="ECO:0000256" key="9">
    <source>
        <dbReference type="ARBA" id="ARBA00023163"/>
    </source>
</evidence>
<evidence type="ECO:0000256" key="6">
    <source>
        <dbReference type="ARBA" id="ARBA00022813"/>
    </source>
</evidence>